<proteinExistence type="predicted"/>
<evidence type="ECO:0000256" key="1">
    <source>
        <dbReference type="SAM" id="SignalP"/>
    </source>
</evidence>
<protein>
    <submittedName>
        <fullName evidence="3">Porin</fullName>
    </submittedName>
</protein>
<dbReference type="Proteomes" id="UP000305675">
    <property type="component" value="Unassembled WGS sequence"/>
</dbReference>
<sequence length="400" mass="44359">MMRTLPLALVSSCLLSAFGAHASESQEIDALKARVAALESSAQSDSWVNSLSINGFANIVVGQSDNDSGYLGYDEEVDFENESLFALQFNYQVTDRIETVLQLAARGENDWDVEAEWAYASYQFDNAAKIRAGRLRLPLFMDSDYLEVGYAYPWMRPSDEVYSLFPVQSYTGIEYIKPVLVGDGELRIQANYGQTTIDENFTESMDVASIKLRDIIGASFTYELDELTLRSNYYAANLESDEAYMDGSKGEFIGLGGRWDNGNWMVSSEFTRIEVEGSVADIDSWYVAGTYRIGDFSPYIMYSTTTTKDAEERALPGDLVAHLDVERNTYSVGVRWDFTDNLAIKADVSHTTDFDGTSGYLPGNRTNVDLPVPGGSVSVPVNSGQFTDATVYSMSINLVF</sequence>
<dbReference type="OrthoDB" id="197869at2"/>
<dbReference type="GO" id="GO:0016020">
    <property type="term" value="C:membrane"/>
    <property type="evidence" value="ECO:0007669"/>
    <property type="project" value="InterPro"/>
</dbReference>
<keyword evidence="4" id="KW-1185">Reference proteome</keyword>
<gene>
    <name evidence="3" type="ORF">FCL42_07445</name>
</gene>
<dbReference type="Gene3D" id="2.40.160.10">
    <property type="entry name" value="Porin"/>
    <property type="match status" value="1"/>
</dbReference>
<feature type="signal peptide" evidence="1">
    <location>
        <begin position="1"/>
        <end position="22"/>
    </location>
</feature>
<evidence type="ECO:0000313" key="3">
    <source>
        <dbReference type="EMBL" id="TKB56044.1"/>
    </source>
</evidence>
<dbReference type="InterPro" id="IPR023614">
    <property type="entry name" value="Porin_dom_sf"/>
</dbReference>
<comment type="caution">
    <text evidence="3">The sequence shown here is derived from an EMBL/GenBank/DDBJ whole genome shotgun (WGS) entry which is preliminary data.</text>
</comment>
<dbReference type="GO" id="GO:0015288">
    <property type="term" value="F:porin activity"/>
    <property type="evidence" value="ECO:0007669"/>
    <property type="project" value="InterPro"/>
</dbReference>
<feature type="domain" description="Porin" evidence="2">
    <location>
        <begin position="40"/>
        <end position="352"/>
    </location>
</feature>
<accession>A0A4U1BPK8</accession>
<dbReference type="EMBL" id="SWCJ01000004">
    <property type="protein sequence ID" value="TKB56044.1"/>
    <property type="molecule type" value="Genomic_DNA"/>
</dbReference>
<dbReference type="SUPFAM" id="SSF56935">
    <property type="entry name" value="Porins"/>
    <property type="match status" value="1"/>
</dbReference>
<evidence type="ECO:0000313" key="4">
    <source>
        <dbReference type="Proteomes" id="UP000305675"/>
    </source>
</evidence>
<name>A0A4U1BPK8_9GAMM</name>
<dbReference type="AlphaFoldDB" id="A0A4U1BPK8"/>
<dbReference type="Pfam" id="PF13609">
    <property type="entry name" value="Porin_4"/>
    <property type="match status" value="1"/>
</dbReference>
<evidence type="ECO:0000259" key="2">
    <source>
        <dbReference type="Pfam" id="PF13609"/>
    </source>
</evidence>
<reference evidence="3 4" key="1">
    <citation type="submission" date="2019-04" db="EMBL/GenBank/DDBJ databases">
        <authorList>
            <person name="Hwang J.C."/>
        </authorList>
    </citation>
    <scope>NUCLEOTIDE SEQUENCE [LARGE SCALE GENOMIC DNA]</scope>
    <source>
        <strain evidence="3 4">IMCC35002</strain>
    </source>
</reference>
<feature type="chain" id="PRO_5020962495" evidence="1">
    <location>
        <begin position="23"/>
        <end position="400"/>
    </location>
</feature>
<keyword evidence="1" id="KW-0732">Signal</keyword>
<dbReference type="InterPro" id="IPR033900">
    <property type="entry name" value="Gram_neg_porin_domain"/>
</dbReference>
<organism evidence="3 4">
    <name type="scientific">Ferrimonas aestuarii</name>
    <dbReference type="NCBI Taxonomy" id="2569539"/>
    <lineage>
        <taxon>Bacteria</taxon>
        <taxon>Pseudomonadati</taxon>
        <taxon>Pseudomonadota</taxon>
        <taxon>Gammaproteobacteria</taxon>
        <taxon>Alteromonadales</taxon>
        <taxon>Ferrimonadaceae</taxon>
        <taxon>Ferrimonas</taxon>
    </lineage>
</organism>